<evidence type="ECO:0000259" key="1">
    <source>
        <dbReference type="SMART" id="SM00829"/>
    </source>
</evidence>
<dbReference type="InterPro" id="IPR051397">
    <property type="entry name" value="Zn-ADH-like_protein"/>
</dbReference>
<dbReference type="InterPro" id="IPR013154">
    <property type="entry name" value="ADH-like_N"/>
</dbReference>
<dbReference type="Proteomes" id="UP001497644">
    <property type="component" value="Chromosome 3"/>
</dbReference>
<dbReference type="InterPro" id="IPR020843">
    <property type="entry name" value="ER"/>
</dbReference>
<dbReference type="Gene3D" id="3.90.180.10">
    <property type="entry name" value="Medium-chain alcohol dehydrogenases, catalytic domain"/>
    <property type="match status" value="2"/>
</dbReference>
<evidence type="ECO:0000313" key="2">
    <source>
        <dbReference type="EMBL" id="CAL1682175.1"/>
    </source>
</evidence>
<feature type="domain" description="Enoyl reductase (ER)" evidence="1">
    <location>
        <begin position="55"/>
        <end position="396"/>
    </location>
</feature>
<keyword evidence="3" id="KW-1185">Reference proteome</keyword>
<dbReference type="GO" id="GO:0016491">
    <property type="term" value="F:oxidoreductase activity"/>
    <property type="evidence" value="ECO:0007669"/>
    <property type="project" value="InterPro"/>
</dbReference>
<evidence type="ECO:0000313" key="3">
    <source>
        <dbReference type="Proteomes" id="UP001497644"/>
    </source>
</evidence>
<dbReference type="SMART" id="SM00829">
    <property type="entry name" value="PKS_ER"/>
    <property type="match status" value="1"/>
</dbReference>
<organism evidence="2 3">
    <name type="scientific">Lasius platythorax</name>
    <dbReference type="NCBI Taxonomy" id="488582"/>
    <lineage>
        <taxon>Eukaryota</taxon>
        <taxon>Metazoa</taxon>
        <taxon>Ecdysozoa</taxon>
        <taxon>Arthropoda</taxon>
        <taxon>Hexapoda</taxon>
        <taxon>Insecta</taxon>
        <taxon>Pterygota</taxon>
        <taxon>Neoptera</taxon>
        <taxon>Endopterygota</taxon>
        <taxon>Hymenoptera</taxon>
        <taxon>Apocrita</taxon>
        <taxon>Aculeata</taxon>
        <taxon>Formicoidea</taxon>
        <taxon>Formicidae</taxon>
        <taxon>Formicinae</taxon>
        <taxon>Lasius</taxon>
        <taxon>Lasius</taxon>
    </lineage>
</organism>
<proteinExistence type="predicted"/>
<gene>
    <name evidence="2" type="ORF">LPLAT_LOCUS8039</name>
</gene>
<reference evidence="2" key="1">
    <citation type="submission" date="2024-04" db="EMBL/GenBank/DDBJ databases">
        <authorList>
            <consortium name="Molecular Ecology Group"/>
        </authorList>
    </citation>
    <scope>NUCLEOTIDE SEQUENCE</scope>
</reference>
<accession>A0AAV2NPK7</accession>
<dbReference type="EMBL" id="OZ034826">
    <property type="protein sequence ID" value="CAL1682175.1"/>
    <property type="molecule type" value="Genomic_DNA"/>
</dbReference>
<dbReference type="AlphaFoldDB" id="A0AAV2NPK7"/>
<dbReference type="SUPFAM" id="SSF51735">
    <property type="entry name" value="NAD(P)-binding Rossmann-fold domains"/>
    <property type="match status" value="1"/>
</dbReference>
<dbReference type="Pfam" id="PF08240">
    <property type="entry name" value="ADH_N"/>
    <property type="match status" value="1"/>
</dbReference>
<dbReference type="InterPro" id="IPR036291">
    <property type="entry name" value="NAD(P)-bd_dom_sf"/>
</dbReference>
<dbReference type="InterPro" id="IPR011032">
    <property type="entry name" value="GroES-like_sf"/>
</dbReference>
<dbReference type="PANTHER" id="PTHR43677:SF4">
    <property type="entry name" value="QUINONE OXIDOREDUCTASE-LIKE PROTEIN 2"/>
    <property type="match status" value="1"/>
</dbReference>
<dbReference type="PANTHER" id="PTHR43677">
    <property type="entry name" value="SHORT-CHAIN DEHYDROGENASE/REDUCTASE"/>
    <property type="match status" value="1"/>
</dbReference>
<dbReference type="SUPFAM" id="SSF50129">
    <property type="entry name" value="GroES-like"/>
    <property type="match status" value="1"/>
</dbReference>
<dbReference type="Gene3D" id="3.40.50.720">
    <property type="entry name" value="NAD(P)-binding Rossmann-like Domain"/>
    <property type="match status" value="2"/>
</dbReference>
<dbReference type="GO" id="GO:0005739">
    <property type="term" value="C:mitochondrion"/>
    <property type="evidence" value="ECO:0007669"/>
    <property type="project" value="TreeGrafter"/>
</dbReference>
<sequence>MTSSVGRRILIKLCRSSLSPRIIATRFSSIAVEEDAKNVIPASQPGKIQAALLKDFSSSLVIENLEPPKNVQANEVLIDVHYCALNTSDALLSKNLYTFEPKLPTILGYEVVGKLVEIGTEAEKNGYKIGDQVVALNKEKYGGLAEKCLAEIGDIWKVPSVIDSIDAVSILDNYITALIALERKVSIDENDMILINVGISGISLAAIDLATNVYRAKVIGVCATEDGADLARKKGAFASLKYKDKKLLKQIKEIAAERDIQVIFDDVDGEYFKKVLDCFTDVYKDATLKDLLRDDNFAVVVHHLSREGRVIIAGTATTMTNAHSEVQQGSFSVTGFNLTEYRKKKPDEYRQAGDEVLQFLEEGLITPSCLLIVGLHKVNDALRFVYESKSPGKVVIDIRNKEADAVKVTK</sequence>
<name>A0AAV2NPK7_9HYME</name>
<protein>
    <recommendedName>
        <fullName evidence="1">Enoyl reductase (ER) domain-containing protein</fullName>
    </recommendedName>
</protein>